<feature type="domain" description="HAT C-terminal dimerisation" evidence="10">
    <location>
        <begin position="639"/>
        <end position="707"/>
    </location>
</feature>
<accession>A0A438IJU2</accession>
<dbReference type="EMBL" id="QGNW01000104">
    <property type="protein sequence ID" value="RVW96992.1"/>
    <property type="molecule type" value="Genomic_DNA"/>
</dbReference>
<dbReference type="GO" id="GO:0003677">
    <property type="term" value="F:DNA binding"/>
    <property type="evidence" value="ECO:0007669"/>
    <property type="project" value="UniProtKB-KW"/>
</dbReference>
<reference evidence="11 12" key="1">
    <citation type="journal article" date="2018" name="PLoS Genet.">
        <title>Population sequencing reveals clonal diversity and ancestral inbreeding in the grapevine cultivar Chardonnay.</title>
        <authorList>
            <person name="Roach M.J."/>
            <person name="Johnson D.L."/>
            <person name="Bohlmann J."/>
            <person name="van Vuuren H.J."/>
            <person name="Jones S.J."/>
            <person name="Pretorius I.S."/>
            <person name="Schmidt S.A."/>
            <person name="Borneman A.R."/>
        </authorList>
    </citation>
    <scope>NUCLEOTIDE SEQUENCE [LARGE SCALE GENOMIC DNA]</scope>
    <source>
        <strain evidence="12">cv. Chardonnay</strain>
        <tissue evidence="11">Leaf</tissue>
    </source>
</reference>
<name>A0A438IJU2_VITVI</name>
<dbReference type="InterPro" id="IPR008906">
    <property type="entry name" value="HATC_C_dom"/>
</dbReference>
<evidence type="ECO:0000256" key="5">
    <source>
        <dbReference type="ARBA" id="ARBA00023125"/>
    </source>
</evidence>
<organism evidence="11 12">
    <name type="scientific">Vitis vinifera</name>
    <name type="common">Grape</name>
    <dbReference type="NCBI Taxonomy" id="29760"/>
    <lineage>
        <taxon>Eukaryota</taxon>
        <taxon>Viridiplantae</taxon>
        <taxon>Streptophyta</taxon>
        <taxon>Embryophyta</taxon>
        <taxon>Tracheophyta</taxon>
        <taxon>Spermatophyta</taxon>
        <taxon>Magnoliopsida</taxon>
        <taxon>eudicotyledons</taxon>
        <taxon>Gunneridae</taxon>
        <taxon>Pentapetalae</taxon>
        <taxon>rosids</taxon>
        <taxon>Vitales</taxon>
        <taxon>Vitaceae</taxon>
        <taxon>Viteae</taxon>
        <taxon>Vitis</taxon>
    </lineage>
</organism>
<sequence>MASGSGGGGGGRGTGGDGGGGSGTFGRDLAWKYCSPLEGNRNGTICNFCGLVMKSGGISRFKYHLAHRDPNNNTKKCFSVPPEVKEEIREMLHEKIKAKEKKAIDIEEIRDQLRGTMGAKHTHDMDEDDDDDEDEEVYMYPANMDLDERDAYREAVRASKATEWERQQHENLVGSKRKTGESSRRSGAPIMRKSQSMRHSDPSPPIAPSLYKSSKAKQKNIKDMFKGGSIKETMGRLISKFFIYDSVAPNKANSHHFKNMIIGAQQAGMGIEPPSPYEIKNKYLEMEYKDMEAYVNQQREKWKTYGCTIMSDEWTGPTRLSIINFMVYSKGSTVFLKSVDASNSIKDHKYIYKLLKNVIKEVGVDNVVQIVTDNGSAFVKAGKLLMKKFNLYWTPCAAHCIDLMFEDIGKRPSTAEVIRNARKITNFIYNHCWLLAEMRKYCGGDIVRPGATRFATNYIALESLLKKRADLKKLFMSDEWALHKLSWTNIGRDIEKLMFDHPYWDRMKHVVSYFEPLYVVLRIIDSEVVPTMPFVYELMQVMKENLNRQQVGDWIFKILKDRWEKTLKHPLHAAAYFLNPRFQYRRGVSSDPYLIQSVHEVFAKLDPNAESVGQFGNELVLFRDAKRGFSDRAAIASRSTMVPAEWWFMYGNQTPTLRNLAIKVLSQTASSSACERNWSTFALIHTKQRNRLAYSRLQQLVFCYYNMKLKLRDMEAENDRVAEKDYLDLLDISAEVGEEEENQLFQWVRPIHLDDEVGNPDPRIAAHAREFGVDVELLAKSSRPSAAGTSASGYDGSRGGTDDGSDHTGGDIGERQQSQYPMSQFTCENDFTHCTQDEDHGSRRAGPGIGAIGKPYKGRERTMTSYNEELLSGSFESMSIGTQFSDSSNETNVYPPYVMGYGQPSSSTDEEYGMPTYPSAAQMSYQVPYQMQGGFDMKHGSILSILSM</sequence>
<feature type="region of interest" description="Disordered" evidence="7">
    <location>
        <begin position="833"/>
        <end position="856"/>
    </location>
</feature>
<evidence type="ECO:0008006" key="13">
    <source>
        <dbReference type="Google" id="ProtNLM"/>
    </source>
</evidence>
<evidence type="ECO:0000259" key="10">
    <source>
        <dbReference type="Pfam" id="PF05699"/>
    </source>
</evidence>
<keyword evidence="3" id="KW-0863">Zinc-finger</keyword>
<evidence type="ECO:0000256" key="2">
    <source>
        <dbReference type="ARBA" id="ARBA00022723"/>
    </source>
</evidence>
<dbReference type="PANTHER" id="PTHR32166:SF122">
    <property type="entry name" value="OS09G0499600 PROTEIN"/>
    <property type="match status" value="1"/>
</dbReference>
<protein>
    <recommendedName>
        <fullName evidence="13">BED-type domain-containing protein</fullName>
    </recommendedName>
</protein>
<feature type="compositionally biased region" description="Basic and acidic residues" evidence="7">
    <location>
        <begin position="160"/>
        <end position="169"/>
    </location>
</feature>
<evidence type="ECO:0000256" key="7">
    <source>
        <dbReference type="SAM" id="MobiDB-lite"/>
    </source>
</evidence>
<gene>
    <name evidence="11" type="ORF">CK203_032303</name>
</gene>
<dbReference type="PANTHER" id="PTHR32166">
    <property type="entry name" value="OSJNBA0013A04.12 PROTEIN"/>
    <property type="match status" value="1"/>
</dbReference>
<feature type="region of interest" description="Disordered" evidence="7">
    <location>
        <begin position="1"/>
        <end position="21"/>
    </location>
</feature>
<evidence type="ECO:0000259" key="9">
    <source>
        <dbReference type="Pfam" id="PF04937"/>
    </source>
</evidence>
<comment type="subcellular location">
    <subcellularLocation>
        <location evidence="1">Nucleus</location>
    </subcellularLocation>
</comment>
<dbReference type="Pfam" id="PF04937">
    <property type="entry name" value="DUF659"/>
    <property type="match status" value="1"/>
</dbReference>
<dbReference type="InterPro" id="IPR003656">
    <property type="entry name" value="Znf_BED"/>
</dbReference>
<feature type="compositionally biased region" description="Polar residues" evidence="7">
    <location>
        <begin position="782"/>
        <end position="791"/>
    </location>
</feature>
<feature type="region of interest" description="Disordered" evidence="7">
    <location>
        <begin position="782"/>
        <end position="815"/>
    </location>
</feature>
<dbReference type="Pfam" id="PF02892">
    <property type="entry name" value="zf-BED"/>
    <property type="match status" value="1"/>
</dbReference>
<dbReference type="GO" id="GO:0005634">
    <property type="term" value="C:nucleus"/>
    <property type="evidence" value="ECO:0007669"/>
    <property type="project" value="UniProtKB-SubCell"/>
</dbReference>
<dbReference type="GO" id="GO:0008270">
    <property type="term" value="F:zinc ion binding"/>
    <property type="evidence" value="ECO:0007669"/>
    <property type="project" value="UniProtKB-KW"/>
</dbReference>
<feature type="region of interest" description="Disordered" evidence="7">
    <location>
        <begin position="160"/>
        <end position="215"/>
    </location>
</feature>
<evidence type="ECO:0000259" key="8">
    <source>
        <dbReference type="Pfam" id="PF02892"/>
    </source>
</evidence>
<dbReference type="InterPro" id="IPR012337">
    <property type="entry name" value="RNaseH-like_sf"/>
</dbReference>
<evidence type="ECO:0000256" key="3">
    <source>
        <dbReference type="ARBA" id="ARBA00022771"/>
    </source>
</evidence>
<dbReference type="AlphaFoldDB" id="A0A438IJU2"/>
<comment type="caution">
    <text evidence="11">The sequence shown here is derived from an EMBL/GenBank/DDBJ whole genome shotgun (WGS) entry which is preliminary data.</text>
</comment>
<feature type="domain" description="DUF659" evidence="9">
    <location>
        <begin position="274"/>
        <end position="424"/>
    </location>
</feature>
<dbReference type="GO" id="GO:0046983">
    <property type="term" value="F:protein dimerization activity"/>
    <property type="evidence" value="ECO:0007669"/>
    <property type="project" value="InterPro"/>
</dbReference>
<evidence type="ECO:0000313" key="12">
    <source>
        <dbReference type="Proteomes" id="UP000288805"/>
    </source>
</evidence>
<keyword evidence="4" id="KW-0862">Zinc</keyword>
<evidence type="ECO:0000256" key="1">
    <source>
        <dbReference type="ARBA" id="ARBA00004123"/>
    </source>
</evidence>
<keyword evidence="6" id="KW-0539">Nucleus</keyword>
<dbReference type="InterPro" id="IPR007021">
    <property type="entry name" value="DUF659"/>
</dbReference>
<dbReference type="Pfam" id="PF05699">
    <property type="entry name" value="Dimer_Tnp_hAT"/>
    <property type="match status" value="1"/>
</dbReference>
<dbReference type="Proteomes" id="UP000288805">
    <property type="component" value="Unassembled WGS sequence"/>
</dbReference>
<dbReference type="SUPFAM" id="SSF53098">
    <property type="entry name" value="Ribonuclease H-like"/>
    <property type="match status" value="1"/>
</dbReference>
<evidence type="ECO:0000313" key="11">
    <source>
        <dbReference type="EMBL" id="RVW96992.1"/>
    </source>
</evidence>
<proteinExistence type="predicted"/>
<keyword evidence="2" id="KW-0479">Metal-binding</keyword>
<keyword evidence="5" id="KW-0238">DNA-binding</keyword>
<evidence type="ECO:0000256" key="6">
    <source>
        <dbReference type="ARBA" id="ARBA00023242"/>
    </source>
</evidence>
<feature type="compositionally biased region" description="Basic and acidic residues" evidence="7">
    <location>
        <begin position="800"/>
        <end position="814"/>
    </location>
</feature>
<feature type="domain" description="BED-type" evidence="8">
    <location>
        <begin position="29"/>
        <end position="68"/>
    </location>
</feature>
<evidence type="ECO:0000256" key="4">
    <source>
        <dbReference type="ARBA" id="ARBA00022833"/>
    </source>
</evidence>